<dbReference type="GO" id="GO:0020037">
    <property type="term" value="F:heme binding"/>
    <property type="evidence" value="ECO:0007669"/>
    <property type="project" value="InterPro"/>
</dbReference>
<keyword evidence="3" id="KW-1185">Reference proteome</keyword>
<keyword evidence="1" id="KW-0503">Monooxygenase</keyword>
<reference evidence="2" key="1">
    <citation type="submission" date="2021-01" db="EMBL/GenBank/DDBJ databases">
        <authorList>
            <consortium name="Genoscope - CEA"/>
            <person name="William W."/>
        </authorList>
    </citation>
    <scope>NUCLEOTIDE SEQUENCE</scope>
</reference>
<dbReference type="PROSITE" id="PS00086">
    <property type="entry name" value="CYTOCHROME_P450"/>
    <property type="match status" value="1"/>
</dbReference>
<evidence type="ECO:0000256" key="1">
    <source>
        <dbReference type="RuleBase" id="RU000461"/>
    </source>
</evidence>
<comment type="similarity">
    <text evidence="1">Belongs to the cytochrome P450 family.</text>
</comment>
<name>A0A8S1SLA4_9CILI</name>
<keyword evidence="1" id="KW-0479">Metal-binding</keyword>
<dbReference type="GO" id="GO:0005506">
    <property type="term" value="F:iron ion binding"/>
    <property type="evidence" value="ECO:0007669"/>
    <property type="project" value="InterPro"/>
</dbReference>
<dbReference type="AlphaFoldDB" id="A0A8S1SLA4"/>
<dbReference type="OrthoDB" id="286446at2759"/>
<dbReference type="InterPro" id="IPR001128">
    <property type="entry name" value="Cyt_P450"/>
</dbReference>
<comment type="caution">
    <text evidence="2">The sequence shown here is derived from an EMBL/GenBank/DDBJ whole genome shotgun (WGS) entry which is preliminary data.</text>
</comment>
<keyword evidence="1" id="KW-0349">Heme</keyword>
<accession>A0A8S1SLA4</accession>
<evidence type="ECO:0008006" key="4">
    <source>
        <dbReference type="Google" id="ProtNLM"/>
    </source>
</evidence>
<dbReference type="GO" id="GO:0016705">
    <property type="term" value="F:oxidoreductase activity, acting on paired donors, with incorporation or reduction of molecular oxygen"/>
    <property type="evidence" value="ECO:0007669"/>
    <property type="project" value="InterPro"/>
</dbReference>
<dbReference type="GO" id="GO:0004497">
    <property type="term" value="F:monooxygenase activity"/>
    <property type="evidence" value="ECO:0007669"/>
    <property type="project" value="UniProtKB-KW"/>
</dbReference>
<sequence length="45" mass="5170">MTILYTDKLYLPFSAGPRNCIGQHMALMEAKIILSHLKIVYYIAQ</sequence>
<dbReference type="InterPro" id="IPR017972">
    <property type="entry name" value="Cyt_P450_CS"/>
</dbReference>
<protein>
    <recommendedName>
        <fullName evidence="4">Cytochrome P450</fullName>
    </recommendedName>
</protein>
<dbReference type="Proteomes" id="UP000689195">
    <property type="component" value="Unassembled WGS sequence"/>
</dbReference>
<evidence type="ECO:0000313" key="3">
    <source>
        <dbReference type="Proteomes" id="UP000689195"/>
    </source>
</evidence>
<gene>
    <name evidence="2" type="ORF">PPENT_87.1.T0110039</name>
</gene>
<dbReference type="EMBL" id="CAJJDO010000011">
    <property type="protein sequence ID" value="CAD8142241.1"/>
    <property type="molecule type" value="Genomic_DNA"/>
</dbReference>
<keyword evidence="1" id="KW-0408">Iron</keyword>
<organism evidence="2 3">
    <name type="scientific">Paramecium pentaurelia</name>
    <dbReference type="NCBI Taxonomy" id="43138"/>
    <lineage>
        <taxon>Eukaryota</taxon>
        <taxon>Sar</taxon>
        <taxon>Alveolata</taxon>
        <taxon>Ciliophora</taxon>
        <taxon>Intramacronucleata</taxon>
        <taxon>Oligohymenophorea</taxon>
        <taxon>Peniculida</taxon>
        <taxon>Parameciidae</taxon>
        <taxon>Paramecium</taxon>
    </lineage>
</organism>
<keyword evidence="1" id="KW-0560">Oxidoreductase</keyword>
<evidence type="ECO:0000313" key="2">
    <source>
        <dbReference type="EMBL" id="CAD8142241.1"/>
    </source>
</evidence>
<proteinExistence type="inferred from homology"/>
<dbReference type="Pfam" id="PF00067">
    <property type="entry name" value="p450"/>
    <property type="match status" value="1"/>
</dbReference>